<dbReference type="Pfam" id="PF09994">
    <property type="entry name" value="T6SS_Tle1-like_cat"/>
    <property type="match status" value="1"/>
</dbReference>
<dbReference type="InterPro" id="IPR029058">
    <property type="entry name" value="AB_hydrolase_fold"/>
</dbReference>
<gene>
    <name evidence="3" type="ORF">O9K51_01259</name>
</gene>
<dbReference type="SUPFAM" id="SSF53474">
    <property type="entry name" value="alpha/beta-Hydrolases"/>
    <property type="match status" value="1"/>
</dbReference>
<feature type="domain" description="T6SS Phospholipase effector Tle1-like catalytic" evidence="2">
    <location>
        <begin position="13"/>
        <end position="226"/>
    </location>
</feature>
<feature type="region of interest" description="Disordered" evidence="1">
    <location>
        <begin position="450"/>
        <end position="471"/>
    </location>
</feature>
<dbReference type="InterPro" id="IPR018712">
    <property type="entry name" value="Tle1-like_cat"/>
</dbReference>
<comment type="caution">
    <text evidence="3">The sequence shown here is derived from an EMBL/GenBank/DDBJ whole genome shotgun (WGS) entry which is preliminary data.</text>
</comment>
<dbReference type="Proteomes" id="UP001163105">
    <property type="component" value="Unassembled WGS sequence"/>
</dbReference>
<keyword evidence="4" id="KW-1185">Reference proteome</keyword>
<protein>
    <submittedName>
        <fullName evidence="3">Peptidoglycan binding domain-containing protein</fullName>
    </submittedName>
</protein>
<dbReference type="AlphaFoldDB" id="A0AB34G7H1"/>
<proteinExistence type="predicted"/>
<evidence type="ECO:0000313" key="3">
    <source>
        <dbReference type="EMBL" id="KAJ6446486.1"/>
    </source>
</evidence>
<dbReference type="PANTHER" id="PTHR33840:SF1">
    <property type="entry name" value="TLE1 PHOSPHOLIPASE DOMAIN-CONTAINING PROTEIN"/>
    <property type="match status" value="1"/>
</dbReference>
<evidence type="ECO:0000259" key="2">
    <source>
        <dbReference type="Pfam" id="PF09994"/>
    </source>
</evidence>
<name>A0AB34G7H1_9HYPO</name>
<accession>A0AB34G7H1</accession>
<sequence>MGWQDYDTTRAKKRLIVLCDGTWMNSDYGYVKPGLLSGKGGLQVPSNVTRISRCFKRRCADGTLQIINYESGVGSGSNMLDSVTGGAFGVGLAERVREAYAYLCANYRDGDEIFLVGFSRGAFTARSVAGMISKLGLLTREGVEHFYPIFKDMQHWTDDDYDDPFPNSPFSDKPKGPNADDEYRVRLAKMGYTRIVQQNGAPITIKAVCVWDTVGSLGIPRIAWLEKVWFPGNHGNCGGGWDDQGIANATLAWMMDQMTSVGVEFDRPSLDRVIQQSSEFYLQARSQTTKTSRRAMQQWAVDAIRATVLCVHGRETTRTPGIYRQVDPKTKVERGKFLEDTNESVHSSVRVRLACEGLGLNDQSIWTCRALSEWRLKRVTVARDVPVRDANGREYYKEQLEDRWVWKYVGDDRVAPEDPNQRTMWEEPLGYYERYLLDISGGAPNVFDYAEKRANKSKRRKPSSRPRRRRP</sequence>
<dbReference type="EMBL" id="JAQHRD010000001">
    <property type="protein sequence ID" value="KAJ6446486.1"/>
    <property type="molecule type" value="Genomic_DNA"/>
</dbReference>
<feature type="compositionally biased region" description="Basic residues" evidence="1">
    <location>
        <begin position="455"/>
        <end position="471"/>
    </location>
</feature>
<evidence type="ECO:0000256" key="1">
    <source>
        <dbReference type="SAM" id="MobiDB-lite"/>
    </source>
</evidence>
<evidence type="ECO:0000313" key="4">
    <source>
        <dbReference type="Proteomes" id="UP001163105"/>
    </source>
</evidence>
<reference evidence="3" key="1">
    <citation type="submission" date="2023-01" db="EMBL/GenBank/DDBJ databases">
        <title>The growth and conidiation of Purpureocillium lavendulum are regulated by nitrogen source and histone H3K14 acetylation.</title>
        <authorList>
            <person name="Tang P."/>
            <person name="Han J."/>
            <person name="Zhang C."/>
            <person name="Tang P."/>
            <person name="Qi F."/>
            <person name="Zhang K."/>
            <person name="Liang L."/>
        </authorList>
    </citation>
    <scope>NUCLEOTIDE SEQUENCE</scope>
    <source>
        <strain evidence="3">YMF1.00683</strain>
    </source>
</reference>
<organism evidence="3 4">
    <name type="scientific">Purpureocillium lavendulum</name>
    <dbReference type="NCBI Taxonomy" id="1247861"/>
    <lineage>
        <taxon>Eukaryota</taxon>
        <taxon>Fungi</taxon>
        <taxon>Dikarya</taxon>
        <taxon>Ascomycota</taxon>
        <taxon>Pezizomycotina</taxon>
        <taxon>Sordariomycetes</taxon>
        <taxon>Hypocreomycetidae</taxon>
        <taxon>Hypocreales</taxon>
        <taxon>Ophiocordycipitaceae</taxon>
        <taxon>Purpureocillium</taxon>
    </lineage>
</organism>
<dbReference type="PANTHER" id="PTHR33840">
    <property type="match status" value="1"/>
</dbReference>